<gene>
    <name evidence="2" type="ORF">SAMN02745724_05402</name>
</gene>
<name>A0A1I1V1T1_9GAMM</name>
<dbReference type="AlphaFoldDB" id="A0A1I1V1T1"/>
<evidence type="ECO:0000256" key="1">
    <source>
        <dbReference type="SAM" id="SignalP"/>
    </source>
</evidence>
<dbReference type="Proteomes" id="UP000198862">
    <property type="component" value="Unassembled WGS sequence"/>
</dbReference>
<feature type="signal peptide" evidence="1">
    <location>
        <begin position="1"/>
        <end position="27"/>
    </location>
</feature>
<dbReference type="Gene3D" id="2.60.40.10">
    <property type="entry name" value="Immunoglobulins"/>
    <property type="match status" value="2"/>
</dbReference>
<keyword evidence="1" id="KW-0732">Signal</keyword>
<feature type="chain" id="PRO_5011784418" description="Fibronectin type-III domain-containing protein" evidence="1">
    <location>
        <begin position="28"/>
        <end position="308"/>
    </location>
</feature>
<dbReference type="STRING" id="1123010.SAMN02745724_05402"/>
<organism evidence="2 3">
    <name type="scientific">Pseudoalteromonas denitrificans DSM 6059</name>
    <dbReference type="NCBI Taxonomy" id="1123010"/>
    <lineage>
        <taxon>Bacteria</taxon>
        <taxon>Pseudomonadati</taxon>
        <taxon>Pseudomonadota</taxon>
        <taxon>Gammaproteobacteria</taxon>
        <taxon>Alteromonadales</taxon>
        <taxon>Pseudoalteromonadaceae</taxon>
        <taxon>Pseudoalteromonas</taxon>
    </lineage>
</organism>
<proteinExistence type="predicted"/>
<dbReference type="InterPro" id="IPR013783">
    <property type="entry name" value="Ig-like_fold"/>
</dbReference>
<evidence type="ECO:0000313" key="3">
    <source>
        <dbReference type="Proteomes" id="UP000198862"/>
    </source>
</evidence>
<evidence type="ECO:0000313" key="2">
    <source>
        <dbReference type="EMBL" id="SFD76839.1"/>
    </source>
</evidence>
<sequence length="308" mass="34317">MFRHQKLHNICLICALIMLLQIRLALAAAPNKVGYFTASSYNLYSGESTLLRWGQPLGSTGTIYYNLSVKKPNKAKKILKLRNTQSQSFNRTLNTLGIHIFYVQACNEASECSLESIVKVMVKKRKSPPKIGQTPKFKNSNQPINKHFRISWPSVENASYYLLYENEKQIYRGSNQFTDINSQVVGYRHYTVVACNNIGCGGRSGSASVYYYGAANEVENLRSSLASQQLNEYVALTWSIPEGAVTGVIYHIFINESLENTTNITRYNAKVKKNGPNIYQVIACNPNSAGCGKGKSISVLGVDLITPF</sequence>
<protein>
    <recommendedName>
        <fullName evidence="4">Fibronectin type-III domain-containing protein</fullName>
    </recommendedName>
</protein>
<keyword evidence="3" id="KW-1185">Reference proteome</keyword>
<accession>A0A1I1V1T1</accession>
<evidence type="ECO:0008006" key="4">
    <source>
        <dbReference type="Google" id="ProtNLM"/>
    </source>
</evidence>
<reference evidence="2 3" key="1">
    <citation type="submission" date="2016-10" db="EMBL/GenBank/DDBJ databases">
        <authorList>
            <person name="de Groot N.N."/>
        </authorList>
    </citation>
    <scope>NUCLEOTIDE SEQUENCE [LARGE SCALE GENOMIC DNA]</scope>
    <source>
        <strain evidence="2 3">DSM 6059</strain>
    </source>
</reference>
<dbReference type="EMBL" id="FOLO01000105">
    <property type="protein sequence ID" value="SFD76839.1"/>
    <property type="molecule type" value="Genomic_DNA"/>
</dbReference>